<accession>A0ABV7WTI6</accession>
<evidence type="ECO:0000313" key="2">
    <source>
        <dbReference type="EMBL" id="MFC3702537.1"/>
    </source>
</evidence>
<evidence type="ECO:0000313" key="3">
    <source>
        <dbReference type="Proteomes" id="UP001595710"/>
    </source>
</evidence>
<feature type="chain" id="PRO_5047539013" evidence="1">
    <location>
        <begin position="27"/>
        <end position="437"/>
    </location>
</feature>
<feature type="signal peptide" evidence="1">
    <location>
        <begin position="1"/>
        <end position="26"/>
    </location>
</feature>
<name>A0ABV7WTI6_9GAMM</name>
<comment type="caution">
    <text evidence="2">The sequence shown here is derived from an EMBL/GenBank/DDBJ whole genome shotgun (WGS) entry which is preliminary data.</text>
</comment>
<dbReference type="RefSeq" id="WP_377363214.1">
    <property type="nucleotide sequence ID" value="NZ_JBHRYN010000013.1"/>
</dbReference>
<evidence type="ECO:0000256" key="1">
    <source>
        <dbReference type="SAM" id="SignalP"/>
    </source>
</evidence>
<sequence length="437" mass="50072">MNEALKKLQKISVTTLLFSASTIVFAINTTNIPEQCQEYVSELKLQLTEADTEFVQSGLPYVISAFREGSPECMSLVFEYPFEMPNPLPPIKTPTEMVKRIAEVVDDSIQLKIAQSSINNWSTMGWKGSMLENGIIWIAESGGIFRIHYETAARKTKIESVLAAQQKNLHPSLHEFESPILSWNSKRFNIRVDQLVNDQYRYAVWKGSEPQSSKPDLILNNGQYYRSGGSMSYPEYQFRNGKYIYTIGQSWTPNWPDGKIGQLIVEKENSDGSTNLLTTVDYFENDIGMNIPMSRNEFVEDFINKLLQSAPLRGRGQDNINYKHIGTTDDLYSENYCDRSYELNLTNIPVEQFTELLELHIRETFTWEKENWPNMKLQFSEYSGVNQELMTPVDSSLSIDVINVTVDEPGSTFLFYFTEENGVDKLIQVSRKTLCMP</sequence>
<reference evidence="3" key="1">
    <citation type="journal article" date="2019" name="Int. J. Syst. Evol. Microbiol.">
        <title>The Global Catalogue of Microorganisms (GCM) 10K type strain sequencing project: providing services to taxonomists for standard genome sequencing and annotation.</title>
        <authorList>
            <consortium name="The Broad Institute Genomics Platform"/>
            <consortium name="The Broad Institute Genome Sequencing Center for Infectious Disease"/>
            <person name="Wu L."/>
            <person name="Ma J."/>
        </authorList>
    </citation>
    <scope>NUCLEOTIDE SEQUENCE [LARGE SCALE GENOMIC DNA]</scope>
    <source>
        <strain evidence="3">CECT 8288</strain>
    </source>
</reference>
<proteinExistence type="predicted"/>
<dbReference type="Proteomes" id="UP001595710">
    <property type="component" value="Unassembled WGS sequence"/>
</dbReference>
<keyword evidence="3" id="KW-1185">Reference proteome</keyword>
<gene>
    <name evidence="2" type="ORF">ACFOND_12895</name>
</gene>
<dbReference type="EMBL" id="JBHRYN010000013">
    <property type="protein sequence ID" value="MFC3702537.1"/>
    <property type="molecule type" value="Genomic_DNA"/>
</dbReference>
<keyword evidence="1" id="KW-0732">Signal</keyword>
<organism evidence="2 3">
    <name type="scientific">Reinekea marina</name>
    <dbReference type="NCBI Taxonomy" id="1310421"/>
    <lineage>
        <taxon>Bacteria</taxon>
        <taxon>Pseudomonadati</taxon>
        <taxon>Pseudomonadota</taxon>
        <taxon>Gammaproteobacteria</taxon>
        <taxon>Oceanospirillales</taxon>
        <taxon>Saccharospirillaceae</taxon>
        <taxon>Reinekea</taxon>
    </lineage>
</organism>
<protein>
    <submittedName>
        <fullName evidence="2">Uncharacterized protein</fullName>
    </submittedName>
</protein>